<dbReference type="Gene3D" id="3.30.420.10">
    <property type="entry name" value="Ribonuclease H-like superfamily/Ribonuclease H"/>
    <property type="match status" value="1"/>
</dbReference>
<name>A0ABT0SB27_9SPHN</name>
<dbReference type="GO" id="GO:0003887">
    <property type="term" value="F:DNA-directed DNA polymerase activity"/>
    <property type="evidence" value="ECO:0007669"/>
    <property type="project" value="UniProtKB-EC"/>
</dbReference>
<evidence type="ECO:0000256" key="13">
    <source>
        <dbReference type="ARBA" id="ARBA00022932"/>
    </source>
</evidence>
<keyword evidence="11 17" id="KW-0269">Exonuclease</keyword>
<comment type="subunit">
    <text evidence="17">DNA polymerase III contains a core (composed of alpha, epsilon and theta chains) that associates with a tau subunit. This core dimerizes to form the POLIII' complex. PolIII' associates with the gamma complex (composed of gamma, delta, delta', psi and chi chains) and with the beta chain to form the complete DNA polymerase III complex.</text>
</comment>
<comment type="caution">
    <text evidence="19">The sequence shown here is derived from an EMBL/GenBank/DDBJ whole genome shotgun (WGS) entry which is preliminary data.</text>
</comment>
<comment type="cofactor">
    <cofactor evidence="2 17">
        <name>Mg(2+)</name>
        <dbReference type="ChEBI" id="CHEBI:18420"/>
    </cofactor>
</comment>
<dbReference type="InterPro" id="IPR013520">
    <property type="entry name" value="Ribonucl_H"/>
</dbReference>
<reference evidence="19" key="1">
    <citation type="submission" date="2022-05" db="EMBL/GenBank/DDBJ databases">
        <authorList>
            <person name="Jo J.-H."/>
            <person name="Im W.-T."/>
        </authorList>
    </citation>
    <scope>NUCLEOTIDE SEQUENCE</scope>
    <source>
        <strain evidence="19">RB56-2</strain>
    </source>
</reference>
<evidence type="ECO:0000256" key="2">
    <source>
        <dbReference type="ARBA" id="ARBA00001946"/>
    </source>
</evidence>
<dbReference type="SUPFAM" id="SSF53098">
    <property type="entry name" value="Ribonuclease H-like"/>
    <property type="match status" value="1"/>
</dbReference>
<dbReference type="PANTHER" id="PTHR30231">
    <property type="entry name" value="DNA POLYMERASE III SUBUNIT EPSILON"/>
    <property type="match status" value="1"/>
</dbReference>
<evidence type="ECO:0000256" key="4">
    <source>
        <dbReference type="ARBA" id="ARBA00020352"/>
    </source>
</evidence>
<evidence type="ECO:0000256" key="10">
    <source>
        <dbReference type="ARBA" id="ARBA00022801"/>
    </source>
</evidence>
<organism evidence="19 20">
    <name type="scientific">Sphingomonas brevis</name>
    <dbReference type="NCBI Taxonomy" id="2908206"/>
    <lineage>
        <taxon>Bacteria</taxon>
        <taxon>Pseudomonadati</taxon>
        <taxon>Pseudomonadota</taxon>
        <taxon>Alphaproteobacteria</taxon>
        <taxon>Sphingomonadales</taxon>
        <taxon>Sphingomonadaceae</taxon>
        <taxon>Sphingomonas</taxon>
    </lineage>
</organism>
<keyword evidence="10 17" id="KW-0378">Hydrolase</keyword>
<evidence type="ECO:0000256" key="5">
    <source>
        <dbReference type="ARBA" id="ARBA00022679"/>
    </source>
</evidence>
<gene>
    <name evidence="17 19" type="primary">dnaQ</name>
    <name evidence="19" type="ORF">LZ518_10750</name>
</gene>
<feature type="domain" description="Exonuclease" evidence="18">
    <location>
        <begin position="2"/>
        <end position="172"/>
    </location>
</feature>
<dbReference type="NCBIfam" id="NF004316">
    <property type="entry name" value="PRK05711.1"/>
    <property type="match status" value="1"/>
</dbReference>
<keyword evidence="7 17" id="KW-0235">DNA replication</keyword>
<keyword evidence="8 17" id="KW-0540">Nuclease</keyword>
<evidence type="ECO:0000256" key="8">
    <source>
        <dbReference type="ARBA" id="ARBA00022722"/>
    </source>
</evidence>
<evidence type="ECO:0000313" key="19">
    <source>
        <dbReference type="EMBL" id="MCL6741610.1"/>
    </source>
</evidence>
<dbReference type="Proteomes" id="UP001165383">
    <property type="component" value="Unassembled WGS sequence"/>
</dbReference>
<accession>A0ABT0SB27</accession>
<sequence length="239" mass="26152">MREIVFDTETTGLSPAGGDRMVEIGCIEMIGRIETGRYFHCYFNPDRSMPSEAEAVHGLSDIFLSDKPRFADKAEELLEFIGDSPLVAHNASFDFGFLNHELENCGRAAVSMARMVDTLVLARTRHPGAKHSLDALCTRFGVDRSQRVKHGALLDAQLLAQVYIELTGGRQIGLGLVASAPEEDSAALELAESVTRTVRPPRPHAAGPDEVARHRAFLVKIVSPLWDRFLAPTSERGAA</sequence>
<evidence type="ECO:0000313" key="20">
    <source>
        <dbReference type="Proteomes" id="UP001165383"/>
    </source>
</evidence>
<dbReference type="Pfam" id="PF00929">
    <property type="entry name" value="RNase_T"/>
    <property type="match status" value="1"/>
</dbReference>
<evidence type="ECO:0000259" key="18">
    <source>
        <dbReference type="SMART" id="SM00479"/>
    </source>
</evidence>
<keyword evidence="14 17" id="KW-0464">Manganese</keyword>
<evidence type="ECO:0000256" key="9">
    <source>
        <dbReference type="ARBA" id="ARBA00022723"/>
    </source>
</evidence>
<dbReference type="NCBIfam" id="TIGR01406">
    <property type="entry name" value="dnaQ_proteo"/>
    <property type="match status" value="1"/>
</dbReference>
<keyword evidence="6 17" id="KW-0548">Nucleotidyltransferase</keyword>
<evidence type="ECO:0000256" key="16">
    <source>
        <dbReference type="ARBA" id="ARBA00049244"/>
    </source>
</evidence>
<keyword evidence="9 17" id="KW-0479">Metal-binding</keyword>
<dbReference type="EMBL" id="JAMGBB010000001">
    <property type="protein sequence ID" value="MCL6741610.1"/>
    <property type="molecule type" value="Genomic_DNA"/>
</dbReference>
<evidence type="ECO:0000256" key="17">
    <source>
        <dbReference type="RuleBase" id="RU364087"/>
    </source>
</evidence>
<evidence type="ECO:0000256" key="14">
    <source>
        <dbReference type="ARBA" id="ARBA00023211"/>
    </source>
</evidence>
<dbReference type="SMART" id="SM00479">
    <property type="entry name" value="EXOIII"/>
    <property type="match status" value="1"/>
</dbReference>
<dbReference type="PANTHER" id="PTHR30231:SF41">
    <property type="entry name" value="DNA POLYMERASE III SUBUNIT EPSILON"/>
    <property type="match status" value="1"/>
</dbReference>
<keyword evidence="13 17" id="KW-0239">DNA-directed DNA polymerase</keyword>
<evidence type="ECO:0000256" key="3">
    <source>
        <dbReference type="ARBA" id="ARBA00012417"/>
    </source>
</evidence>
<evidence type="ECO:0000256" key="6">
    <source>
        <dbReference type="ARBA" id="ARBA00022695"/>
    </source>
</evidence>
<keyword evidence="5 17" id="KW-0808">Transferase</keyword>
<comment type="cofactor">
    <cofactor evidence="1 17">
        <name>Mn(2+)</name>
        <dbReference type="ChEBI" id="CHEBI:29035"/>
    </cofactor>
</comment>
<keyword evidence="20" id="KW-1185">Reference proteome</keyword>
<evidence type="ECO:0000256" key="7">
    <source>
        <dbReference type="ARBA" id="ARBA00022705"/>
    </source>
</evidence>
<comment type="catalytic activity">
    <reaction evidence="16 17">
        <text>DNA(n) + a 2'-deoxyribonucleoside 5'-triphosphate = DNA(n+1) + diphosphate</text>
        <dbReference type="Rhea" id="RHEA:22508"/>
        <dbReference type="Rhea" id="RHEA-COMP:17339"/>
        <dbReference type="Rhea" id="RHEA-COMP:17340"/>
        <dbReference type="ChEBI" id="CHEBI:33019"/>
        <dbReference type="ChEBI" id="CHEBI:61560"/>
        <dbReference type="ChEBI" id="CHEBI:173112"/>
        <dbReference type="EC" id="2.7.7.7"/>
    </reaction>
</comment>
<dbReference type="InterPro" id="IPR012337">
    <property type="entry name" value="RNaseH-like_sf"/>
</dbReference>
<dbReference type="EC" id="2.7.7.7" evidence="3 17"/>
<evidence type="ECO:0000256" key="11">
    <source>
        <dbReference type="ARBA" id="ARBA00022839"/>
    </source>
</evidence>
<dbReference type="InterPro" id="IPR006054">
    <property type="entry name" value="DnaQ"/>
</dbReference>
<evidence type="ECO:0000256" key="12">
    <source>
        <dbReference type="ARBA" id="ARBA00022842"/>
    </source>
</evidence>
<protein>
    <recommendedName>
        <fullName evidence="4 17">DNA polymerase III subunit epsilon</fullName>
        <ecNumber evidence="3 17">2.7.7.7</ecNumber>
    </recommendedName>
</protein>
<evidence type="ECO:0000256" key="1">
    <source>
        <dbReference type="ARBA" id="ARBA00001936"/>
    </source>
</evidence>
<comment type="function">
    <text evidence="15 17">DNA polymerase III is a complex, multichain enzyme responsible for most of the replicative synthesis in bacteria. The epsilon subunit contain the editing function and is a proofreading 3'-5' exonuclease.</text>
</comment>
<dbReference type="CDD" id="cd06131">
    <property type="entry name" value="DNA_pol_III_epsilon_Ecoli_like"/>
    <property type="match status" value="1"/>
</dbReference>
<proteinExistence type="predicted"/>
<dbReference type="NCBIfam" id="TIGR00573">
    <property type="entry name" value="dnaq"/>
    <property type="match status" value="1"/>
</dbReference>
<dbReference type="InterPro" id="IPR006309">
    <property type="entry name" value="DnaQ_proteo"/>
</dbReference>
<dbReference type="RefSeq" id="WP_249915984.1">
    <property type="nucleotide sequence ID" value="NZ_JAMGBB010000001.1"/>
</dbReference>
<keyword evidence="12 17" id="KW-0460">Magnesium</keyword>
<evidence type="ECO:0000256" key="15">
    <source>
        <dbReference type="ARBA" id="ARBA00025483"/>
    </source>
</evidence>
<dbReference type="InterPro" id="IPR036397">
    <property type="entry name" value="RNaseH_sf"/>
</dbReference>